<proteinExistence type="predicted"/>
<dbReference type="EMBL" id="BQKA01000028">
    <property type="protein sequence ID" value="GJM50481.1"/>
    <property type="molecule type" value="Genomic_DNA"/>
</dbReference>
<reference evidence="4 7" key="1">
    <citation type="submission" date="2021-11" db="EMBL/GenBank/DDBJ databases">
        <title>Draft genome sequence of Capnocytophaga sp. strain KC07075 isolated from cat oral cavity.</title>
        <authorList>
            <person name="Suzuki M."/>
            <person name="Imaoka K."/>
            <person name="Kimura M."/>
            <person name="Morikawa S."/>
            <person name="Maeda K."/>
        </authorList>
    </citation>
    <scope>NUCLEOTIDE SEQUENCE</scope>
    <source>
        <strain evidence="4">KC07075</strain>
        <strain evidence="5 7">KC07079</strain>
    </source>
</reference>
<evidence type="ECO:0000256" key="2">
    <source>
        <dbReference type="SAM" id="MobiDB-lite"/>
    </source>
</evidence>
<accession>A0AAV5AYI1</accession>
<keyword evidence="7" id="KW-1185">Reference proteome</keyword>
<gene>
    <name evidence="4" type="ORF">RCZ15_14540</name>
    <name evidence="5" type="ORF">RCZ16_04030</name>
</gene>
<dbReference type="AlphaFoldDB" id="A0AAV5AYI1"/>
<protein>
    <recommendedName>
        <fullName evidence="3">Phage tail tape measure protein domain-containing protein</fullName>
    </recommendedName>
</protein>
<evidence type="ECO:0000259" key="3">
    <source>
        <dbReference type="Pfam" id="PF10145"/>
    </source>
</evidence>
<feature type="region of interest" description="Disordered" evidence="2">
    <location>
        <begin position="675"/>
        <end position="695"/>
    </location>
</feature>
<dbReference type="Pfam" id="PF10145">
    <property type="entry name" value="PhageMin_Tail"/>
    <property type="match status" value="1"/>
</dbReference>
<dbReference type="RefSeq" id="WP_264846335.1">
    <property type="nucleotide sequence ID" value="NZ_BPMA01000021.1"/>
</dbReference>
<evidence type="ECO:0000313" key="5">
    <source>
        <dbReference type="EMBL" id="GJM52085.1"/>
    </source>
</evidence>
<feature type="compositionally biased region" description="Basic and acidic residues" evidence="2">
    <location>
        <begin position="683"/>
        <end position="694"/>
    </location>
</feature>
<organism evidence="4 6">
    <name type="scientific">Capnocytophaga catalasegens</name>
    <dbReference type="NCBI Taxonomy" id="1004260"/>
    <lineage>
        <taxon>Bacteria</taxon>
        <taxon>Pseudomonadati</taxon>
        <taxon>Bacteroidota</taxon>
        <taxon>Flavobacteriia</taxon>
        <taxon>Flavobacteriales</taxon>
        <taxon>Flavobacteriaceae</taxon>
        <taxon>Capnocytophaga</taxon>
    </lineage>
</organism>
<name>A0AAV5AYI1_9FLAO</name>
<dbReference type="InterPro" id="IPR010090">
    <property type="entry name" value="Phage_tape_meas"/>
</dbReference>
<evidence type="ECO:0000313" key="4">
    <source>
        <dbReference type="EMBL" id="GJM50481.1"/>
    </source>
</evidence>
<dbReference type="EMBL" id="BQKB01000009">
    <property type="protein sequence ID" value="GJM52085.1"/>
    <property type="molecule type" value="Genomic_DNA"/>
</dbReference>
<keyword evidence="1" id="KW-0175">Coiled coil</keyword>
<evidence type="ECO:0000256" key="1">
    <source>
        <dbReference type="SAM" id="Coils"/>
    </source>
</evidence>
<dbReference type="Proteomes" id="UP001208692">
    <property type="component" value="Unassembled WGS sequence"/>
</dbReference>
<evidence type="ECO:0000313" key="6">
    <source>
        <dbReference type="Proteomes" id="UP001207736"/>
    </source>
</evidence>
<comment type="caution">
    <text evidence="4">The sequence shown here is derived from an EMBL/GenBank/DDBJ whole genome shotgun (WGS) entry which is preliminary data.</text>
</comment>
<evidence type="ECO:0000313" key="7">
    <source>
        <dbReference type="Proteomes" id="UP001208692"/>
    </source>
</evidence>
<feature type="coiled-coil region" evidence="1">
    <location>
        <begin position="636"/>
        <end position="670"/>
    </location>
</feature>
<sequence length="751" mass="83823">MGGLGNAITFVGSLWGGWRGATTLINDLLKISDAVTDVQKTSGLAQKEVEGLWKEFGKFNTRTSRLELMNIAQIGGRLGITDKEQLQEFTREIDKIYVALGDSFQSGLEEVTTKVGKLKNLFDETKNSDYGTALNEIGSALNELGANGTASESNITDFATRIGQLPNALKPAIDRTLGLGAAFEESGIDAQVASSGYSKFVMVAGKNLEGFAKQMKITTEEATALFRTKPEEFFIKFGESMKGLSPDQSAKMLSGLKLNTQEVQKALGVAGDNANRFREMMELSSKSMLEATSIQNEFNQKNENAAAVWEKMGRVVKEFLTDGVVPEFFNWITNIVGYITGIVNEAGNRMERFRARLSFLVKTLLVVTTAAVSYRAAVWLVALATKEAWQQTILYNAATKVWHALTIAGRSLILTLRVAFSLLTLQIGAAKKAMDSFNTATKLSPWGAILAVISTAIVAYTAFKNKVDEAAESQKRANELQSAVNERMASEVQKVNDLVAVIESEITSRKDKERALKQLQEIAPEYFKTLDIDKIKTLEGKKAIDEYVKSLEKKYRTQVLQERMNANKSKLADMSKNKDVEVTFWQKMFNVGGSELDKDLEATYDQQMVKEKERAQEYLKQGYSLEKVEAFLQKRKKTLNILYAEKNAEMRKLKKSITEDEDEYKKLVEENPNLVLGDTPIDDSPKEGDTKTENGKTYVFKNGKWVLLSDGKKSSKYTDNVSKKAQDELLKAEREFTKKTTRITRRTYSFA</sequence>
<dbReference type="Proteomes" id="UP001207736">
    <property type="component" value="Unassembled WGS sequence"/>
</dbReference>
<feature type="domain" description="Phage tail tape measure protein" evidence="3">
    <location>
        <begin position="54"/>
        <end position="255"/>
    </location>
</feature>